<organism evidence="3 4">
    <name type="scientific">Desulfofustis glycolicus DSM 9705</name>
    <dbReference type="NCBI Taxonomy" id="1121409"/>
    <lineage>
        <taxon>Bacteria</taxon>
        <taxon>Pseudomonadati</taxon>
        <taxon>Thermodesulfobacteriota</taxon>
        <taxon>Desulfobulbia</taxon>
        <taxon>Desulfobulbales</taxon>
        <taxon>Desulfocapsaceae</taxon>
        <taxon>Desulfofustis</taxon>
    </lineage>
</organism>
<dbReference type="InterPro" id="IPR029063">
    <property type="entry name" value="SAM-dependent_MTases_sf"/>
</dbReference>
<gene>
    <name evidence="3" type="ORF">SAMN02745124_01573</name>
</gene>
<evidence type="ECO:0000313" key="3">
    <source>
        <dbReference type="EMBL" id="SHH71511.1"/>
    </source>
</evidence>
<dbReference type="GO" id="GO:0005886">
    <property type="term" value="C:plasma membrane"/>
    <property type="evidence" value="ECO:0007669"/>
    <property type="project" value="TreeGrafter"/>
</dbReference>
<keyword evidence="2" id="KW-0808">Transferase</keyword>
<dbReference type="RefSeq" id="WP_073374945.1">
    <property type="nucleotide sequence ID" value="NZ_FQXS01000007.1"/>
</dbReference>
<dbReference type="SUPFAM" id="SSF53335">
    <property type="entry name" value="S-adenosyl-L-methionine-dependent methyltransferases"/>
    <property type="match status" value="1"/>
</dbReference>
<name>A0A1M5V8H1_9BACT</name>
<sequence>MSVFKNLSRRVRQPFHARYAFRRLQEYHAAPRSLAEVVDWAMHFGGGGWMRVKTLQLPSEITRLAEAVAAIKPRIILEIGTASGGTALIWAALASERVISCDLIDMSRQRPLFSRFPPPGSSCRVILLSGNSHDPSFRERVAGELAGYQVDFLFIDGDHTEAGVTADYEDYRGFVRPGGLIAFHDILENQPLPTNQVYHLWKRLKQRAPTEEFVTEGNQSGFGIGLLHVPEQGAPTVAGVPE</sequence>
<evidence type="ECO:0000256" key="2">
    <source>
        <dbReference type="ARBA" id="ARBA00022679"/>
    </source>
</evidence>
<dbReference type="Proteomes" id="UP000184139">
    <property type="component" value="Unassembled WGS sequence"/>
</dbReference>
<dbReference type="Pfam" id="PF04989">
    <property type="entry name" value="RMNT_CmcI"/>
    <property type="match status" value="1"/>
</dbReference>
<proteinExistence type="predicted"/>
<protein>
    <submittedName>
        <fullName evidence="3">Cephalosporin hydroxylase</fullName>
    </submittedName>
</protein>
<dbReference type="GO" id="GO:0032259">
    <property type="term" value="P:methylation"/>
    <property type="evidence" value="ECO:0007669"/>
    <property type="project" value="UniProtKB-KW"/>
</dbReference>
<dbReference type="InterPro" id="IPR007072">
    <property type="entry name" value="RNMT_CmcI"/>
</dbReference>
<dbReference type="PANTHER" id="PTHR40048">
    <property type="entry name" value="RHAMNOSYL O-METHYLTRANSFERASE"/>
    <property type="match status" value="1"/>
</dbReference>
<keyword evidence="1" id="KW-0489">Methyltransferase</keyword>
<dbReference type="PANTHER" id="PTHR40048:SF1">
    <property type="entry name" value="RHAMNOSYL O-METHYLTRANSFERASE"/>
    <property type="match status" value="1"/>
</dbReference>
<evidence type="ECO:0000313" key="4">
    <source>
        <dbReference type="Proteomes" id="UP000184139"/>
    </source>
</evidence>
<dbReference type="STRING" id="1121409.SAMN02745124_01573"/>
<reference evidence="3 4" key="1">
    <citation type="submission" date="2016-11" db="EMBL/GenBank/DDBJ databases">
        <authorList>
            <person name="Jaros S."/>
            <person name="Januszkiewicz K."/>
            <person name="Wedrychowicz H."/>
        </authorList>
    </citation>
    <scope>NUCLEOTIDE SEQUENCE [LARGE SCALE GENOMIC DNA]</scope>
    <source>
        <strain evidence="3 4">DSM 9705</strain>
    </source>
</reference>
<keyword evidence="4" id="KW-1185">Reference proteome</keyword>
<dbReference type="OrthoDB" id="5458825at2"/>
<dbReference type="AlphaFoldDB" id="A0A1M5V8H1"/>
<dbReference type="EMBL" id="FQXS01000007">
    <property type="protein sequence ID" value="SHH71511.1"/>
    <property type="molecule type" value="Genomic_DNA"/>
</dbReference>
<evidence type="ECO:0000256" key="1">
    <source>
        <dbReference type="ARBA" id="ARBA00022603"/>
    </source>
</evidence>
<dbReference type="Gene3D" id="3.40.50.150">
    <property type="entry name" value="Vaccinia Virus protein VP39"/>
    <property type="match status" value="1"/>
</dbReference>
<dbReference type="GO" id="GO:0008610">
    <property type="term" value="P:lipid biosynthetic process"/>
    <property type="evidence" value="ECO:0007669"/>
    <property type="project" value="InterPro"/>
</dbReference>
<accession>A0A1M5V8H1</accession>
<dbReference type="GO" id="GO:0008168">
    <property type="term" value="F:methyltransferase activity"/>
    <property type="evidence" value="ECO:0007669"/>
    <property type="project" value="UniProtKB-KW"/>
</dbReference>